<organism evidence="1 2">
    <name type="scientific">Pseudoduganella umbonata</name>
    <dbReference type="NCBI Taxonomy" id="864828"/>
    <lineage>
        <taxon>Bacteria</taxon>
        <taxon>Pseudomonadati</taxon>
        <taxon>Pseudomonadota</taxon>
        <taxon>Betaproteobacteria</taxon>
        <taxon>Burkholderiales</taxon>
        <taxon>Oxalobacteraceae</taxon>
        <taxon>Telluria group</taxon>
        <taxon>Pseudoduganella</taxon>
    </lineage>
</organism>
<accession>A0ABX5UG03</accession>
<evidence type="ECO:0000313" key="2">
    <source>
        <dbReference type="Proteomes" id="UP000298763"/>
    </source>
</evidence>
<keyword evidence="2" id="KW-1185">Reference proteome</keyword>
<dbReference type="Proteomes" id="UP000298763">
    <property type="component" value="Chromosome"/>
</dbReference>
<reference evidence="1 2" key="1">
    <citation type="submission" date="2019-05" db="EMBL/GenBank/DDBJ databases">
        <title>Draft Genome Sequences of Six Type Strains of the Genus Massilia.</title>
        <authorList>
            <person name="Miess H."/>
            <person name="Frediansyhah A."/>
            <person name="Gross H."/>
        </authorList>
    </citation>
    <scope>NUCLEOTIDE SEQUENCE [LARGE SCALE GENOMIC DNA]</scope>
    <source>
        <strain evidence="1 2">DSMZ 26121</strain>
    </source>
</reference>
<name>A0ABX5UG03_9BURK</name>
<sequence>MAVSGTLERFDPCARCRGTSRDENYNENYSHFSSRFRAGQP</sequence>
<evidence type="ECO:0000313" key="1">
    <source>
        <dbReference type="EMBL" id="QCP09783.1"/>
    </source>
</evidence>
<gene>
    <name evidence="1" type="ORF">FCL38_04635</name>
</gene>
<protein>
    <submittedName>
        <fullName evidence="1">Uncharacterized protein</fullName>
    </submittedName>
</protein>
<dbReference type="EMBL" id="CP040017">
    <property type="protein sequence ID" value="QCP09783.1"/>
    <property type="molecule type" value="Genomic_DNA"/>
</dbReference>
<proteinExistence type="predicted"/>